<sequence>MTAVQDLPSTRLAAVTARRRRLEEQVAALRSFEGRLTDEVRAARRTPGRVDRVRELLSRLVGVRARLQETELAATRAESDEDGLRDSASAEEAALDEARREADEREAFHRACLEAPMIRTKDPVA</sequence>
<reference evidence="2 3" key="1">
    <citation type="submission" date="2024-03" db="EMBL/GenBank/DDBJ databases">
        <title>Actinomycetospora sp. OC33-EN07, a novel actinomycete isolated from wild orchid (Aerides multiflora).</title>
        <authorList>
            <person name="Suriyachadkun C."/>
        </authorList>
    </citation>
    <scope>NUCLEOTIDE SEQUENCE [LARGE SCALE GENOMIC DNA]</scope>
    <source>
        <strain evidence="2 3">OC33-EN07</strain>
    </source>
</reference>
<keyword evidence="3" id="KW-1185">Reference proteome</keyword>
<comment type="caution">
    <text evidence="2">The sequence shown here is derived from an EMBL/GenBank/DDBJ whole genome shotgun (WGS) entry which is preliminary data.</text>
</comment>
<dbReference type="EMBL" id="JBBEGM010000005">
    <property type="protein sequence ID" value="MEJ2862417.1"/>
    <property type="molecule type" value="Genomic_DNA"/>
</dbReference>
<evidence type="ECO:0000256" key="1">
    <source>
        <dbReference type="SAM" id="MobiDB-lite"/>
    </source>
</evidence>
<dbReference type="RefSeq" id="WP_337703791.1">
    <property type="nucleotide sequence ID" value="NZ_JBBEGM010000005.1"/>
</dbReference>
<feature type="region of interest" description="Disordered" evidence="1">
    <location>
        <begin position="73"/>
        <end position="102"/>
    </location>
</feature>
<dbReference type="Proteomes" id="UP001369736">
    <property type="component" value="Unassembled WGS sequence"/>
</dbReference>
<proteinExistence type="predicted"/>
<accession>A0ABU8M712</accession>
<protein>
    <submittedName>
        <fullName evidence="2">Uncharacterized protein</fullName>
    </submittedName>
</protein>
<organism evidence="2 3">
    <name type="scientific">Actinomycetospora flava</name>
    <dbReference type="NCBI Taxonomy" id="3129232"/>
    <lineage>
        <taxon>Bacteria</taxon>
        <taxon>Bacillati</taxon>
        <taxon>Actinomycetota</taxon>
        <taxon>Actinomycetes</taxon>
        <taxon>Pseudonocardiales</taxon>
        <taxon>Pseudonocardiaceae</taxon>
        <taxon>Actinomycetospora</taxon>
    </lineage>
</organism>
<evidence type="ECO:0000313" key="3">
    <source>
        <dbReference type="Proteomes" id="UP001369736"/>
    </source>
</evidence>
<gene>
    <name evidence="2" type="ORF">WCD58_14695</name>
</gene>
<name>A0ABU8M712_9PSEU</name>
<evidence type="ECO:0000313" key="2">
    <source>
        <dbReference type="EMBL" id="MEJ2862417.1"/>
    </source>
</evidence>